<keyword evidence="2" id="KW-1185">Reference proteome</keyword>
<evidence type="ECO:0000313" key="2">
    <source>
        <dbReference type="Proteomes" id="UP001160148"/>
    </source>
</evidence>
<dbReference type="AlphaFoldDB" id="A0AAV0W837"/>
<name>A0AAV0W837_9HEMI</name>
<dbReference type="Proteomes" id="UP001160148">
    <property type="component" value="Unassembled WGS sequence"/>
</dbReference>
<evidence type="ECO:0008006" key="3">
    <source>
        <dbReference type="Google" id="ProtNLM"/>
    </source>
</evidence>
<accession>A0AAV0W837</accession>
<gene>
    <name evidence="1" type="ORF">MEUPH1_LOCUS8255</name>
</gene>
<protein>
    <recommendedName>
        <fullName evidence="3">Secreted protein</fullName>
    </recommendedName>
</protein>
<reference evidence="1 2" key="1">
    <citation type="submission" date="2023-01" db="EMBL/GenBank/DDBJ databases">
        <authorList>
            <person name="Whitehead M."/>
        </authorList>
    </citation>
    <scope>NUCLEOTIDE SEQUENCE [LARGE SCALE GENOMIC DNA]</scope>
</reference>
<organism evidence="1 2">
    <name type="scientific">Macrosiphum euphorbiae</name>
    <name type="common">potato aphid</name>
    <dbReference type="NCBI Taxonomy" id="13131"/>
    <lineage>
        <taxon>Eukaryota</taxon>
        <taxon>Metazoa</taxon>
        <taxon>Ecdysozoa</taxon>
        <taxon>Arthropoda</taxon>
        <taxon>Hexapoda</taxon>
        <taxon>Insecta</taxon>
        <taxon>Pterygota</taxon>
        <taxon>Neoptera</taxon>
        <taxon>Paraneoptera</taxon>
        <taxon>Hemiptera</taxon>
        <taxon>Sternorrhyncha</taxon>
        <taxon>Aphidomorpha</taxon>
        <taxon>Aphidoidea</taxon>
        <taxon>Aphididae</taxon>
        <taxon>Macrosiphini</taxon>
        <taxon>Macrosiphum</taxon>
    </lineage>
</organism>
<dbReference type="EMBL" id="CARXXK010000001">
    <property type="protein sequence ID" value="CAI6351952.1"/>
    <property type="molecule type" value="Genomic_DNA"/>
</dbReference>
<comment type="caution">
    <text evidence="1">The sequence shown here is derived from an EMBL/GenBank/DDBJ whole genome shotgun (WGS) entry which is preliminary data.</text>
</comment>
<evidence type="ECO:0000313" key="1">
    <source>
        <dbReference type="EMBL" id="CAI6351952.1"/>
    </source>
</evidence>
<proteinExistence type="predicted"/>
<sequence>MKDIPQSIPVYFVTVLCFSTTRGESTMRRVFEFFETACLSSAARFRVVPLRALLSLVTNAVQPVDLAFAVDHSTRPSMVETRAFSRRRQWPIVLPQCAFVRIAFRDIRS</sequence>